<reference evidence="9 10" key="1">
    <citation type="submission" date="2021-05" db="EMBL/GenBank/DDBJ databases">
        <title>Bacteria Genome sequencing.</title>
        <authorList>
            <person name="Takabe Y."/>
            <person name="Nakajima Y."/>
            <person name="Suzuki S."/>
            <person name="Shiozaki T."/>
        </authorList>
    </citation>
    <scope>NUCLEOTIDE SEQUENCE [LARGE SCALE GENOMIC DNA]</scope>
    <source>
        <strain evidence="9 10">AI_62</strain>
    </source>
</reference>
<dbReference type="Proteomes" id="UP000786693">
    <property type="component" value="Unassembled WGS sequence"/>
</dbReference>
<feature type="transmembrane region" description="Helical" evidence="7">
    <location>
        <begin position="27"/>
        <end position="46"/>
    </location>
</feature>
<comment type="subcellular location">
    <subcellularLocation>
        <location evidence="1">Membrane</location>
    </subcellularLocation>
</comment>
<feature type="transmembrane region" description="Helical" evidence="7">
    <location>
        <begin position="100"/>
        <end position="122"/>
    </location>
</feature>
<dbReference type="Gene3D" id="1.20.120.1770">
    <property type="match status" value="1"/>
</dbReference>
<dbReference type="Pfam" id="PF03188">
    <property type="entry name" value="Cytochrom_B561"/>
    <property type="match status" value="1"/>
</dbReference>
<dbReference type="RefSeq" id="WP_220747672.1">
    <property type="nucleotide sequence ID" value="NZ_BPFH01000001.1"/>
</dbReference>
<evidence type="ECO:0000256" key="2">
    <source>
        <dbReference type="ARBA" id="ARBA00022448"/>
    </source>
</evidence>
<dbReference type="PROSITE" id="PS50939">
    <property type="entry name" value="CYTOCHROME_B561"/>
    <property type="match status" value="1"/>
</dbReference>
<evidence type="ECO:0000256" key="5">
    <source>
        <dbReference type="ARBA" id="ARBA00022989"/>
    </source>
</evidence>
<feature type="transmembrane region" description="Helical" evidence="7">
    <location>
        <begin position="67"/>
        <end position="88"/>
    </location>
</feature>
<keyword evidence="10" id="KW-1185">Reference proteome</keyword>
<keyword evidence="2" id="KW-0813">Transport</keyword>
<accession>A0ABQ4NJA3</accession>
<dbReference type="SMART" id="SM00665">
    <property type="entry name" value="B561"/>
    <property type="match status" value="1"/>
</dbReference>
<sequence length="230" mass="25682">MLDWLLSPIDASRAHDLGFHLSWHGRAMVLAWGVLVPTGVIAARFFKVLPRQKFPETVDNRVWWRTHLGAQISALVMMAVGLYLVLAAPERASSITSSAWLHRALGWAVLWLGILQAGSGVFRGSKGGPTDKRSLRGDHYDMTPRRLAFEAMHKGSGYAALILSMLAVLSGIWQSNAPIWMWIVLPLWWVLLATLFVLFQRRGMVVSTYEAIWGPDPNHPGNRPRGPARD</sequence>
<evidence type="ECO:0000256" key="1">
    <source>
        <dbReference type="ARBA" id="ARBA00004370"/>
    </source>
</evidence>
<protein>
    <recommendedName>
        <fullName evidence="8">Cytochrome b561 domain-containing protein</fullName>
    </recommendedName>
</protein>
<evidence type="ECO:0000256" key="7">
    <source>
        <dbReference type="SAM" id="Phobius"/>
    </source>
</evidence>
<feature type="transmembrane region" description="Helical" evidence="7">
    <location>
        <begin position="155"/>
        <end position="173"/>
    </location>
</feature>
<dbReference type="InterPro" id="IPR045879">
    <property type="entry name" value="B561A"/>
</dbReference>
<dbReference type="EMBL" id="BPFH01000001">
    <property type="protein sequence ID" value="GIT94182.1"/>
    <property type="molecule type" value="Genomic_DNA"/>
</dbReference>
<proteinExistence type="predicted"/>
<evidence type="ECO:0000256" key="4">
    <source>
        <dbReference type="ARBA" id="ARBA00022982"/>
    </source>
</evidence>
<keyword evidence="4" id="KW-0249">Electron transport</keyword>
<gene>
    <name evidence="9" type="ORF">JANAI62_08050</name>
</gene>
<keyword evidence="6 7" id="KW-0472">Membrane</keyword>
<evidence type="ECO:0000313" key="9">
    <source>
        <dbReference type="EMBL" id="GIT94182.1"/>
    </source>
</evidence>
<dbReference type="PANTHER" id="PTHR47281:SF1">
    <property type="entry name" value="OS09G0557700 PROTEIN"/>
    <property type="match status" value="1"/>
</dbReference>
<feature type="domain" description="Cytochrome b561" evidence="8">
    <location>
        <begin position="1"/>
        <end position="209"/>
    </location>
</feature>
<dbReference type="InterPro" id="IPR006593">
    <property type="entry name" value="Cyt_b561/ferric_Rdtase_TM"/>
</dbReference>
<evidence type="ECO:0000256" key="6">
    <source>
        <dbReference type="ARBA" id="ARBA00023136"/>
    </source>
</evidence>
<keyword evidence="3 7" id="KW-0812">Transmembrane</keyword>
<comment type="caution">
    <text evidence="9">The sequence shown here is derived from an EMBL/GenBank/DDBJ whole genome shotgun (WGS) entry which is preliminary data.</text>
</comment>
<evidence type="ECO:0000313" key="10">
    <source>
        <dbReference type="Proteomes" id="UP000786693"/>
    </source>
</evidence>
<name>A0ABQ4NJA3_9RHOB</name>
<dbReference type="PANTHER" id="PTHR47281">
    <property type="entry name" value="OS09G0557700 PROTEIN"/>
    <property type="match status" value="1"/>
</dbReference>
<evidence type="ECO:0000259" key="8">
    <source>
        <dbReference type="PROSITE" id="PS50939"/>
    </source>
</evidence>
<keyword evidence="5 7" id="KW-1133">Transmembrane helix</keyword>
<organism evidence="9 10">
    <name type="scientific">Jannaschia pagri</name>
    <dbReference type="NCBI Taxonomy" id="2829797"/>
    <lineage>
        <taxon>Bacteria</taxon>
        <taxon>Pseudomonadati</taxon>
        <taxon>Pseudomonadota</taxon>
        <taxon>Alphaproteobacteria</taxon>
        <taxon>Rhodobacterales</taxon>
        <taxon>Roseobacteraceae</taxon>
        <taxon>Jannaschia</taxon>
    </lineage>
</organism>
<dbReference type="CDD" id="cd08760">
    <property type="entry name" value="Cyt_b561_FRRS1_like"/>
    <property type="match status" value="1"/>
</dbReference>
<feature type="transmembrane region" description="Helical" evidence="7">
    <location>
        <begin position="179"/>
        <end position="199"/>
    </location>
</feature>
<evidence type="ECO:0000256" key="3">
    <source>
        <dbReference type="ARBA" id="ARBA00022692"/>
    </source>
</evidence>